<organism evidence="3 4">
    <name type="scientific">Funneliformis mosseae</name>
    <name type="common">Endomycorrhizal fungus</name>
    <name type="synonym">Glomus mosseae</name>
    <dbReference type="NCBI Taxonomy" id="27381"/>
    <lineage>
        <taxon>Eukaryota</taxon>
        <taxon>Fungi</taxon>
        <taxon>Fungi incertae sedis</taxon>
        <taxon>Mucoromycota</taxon>
        <taxon>Glomeromycotina</taxon>
        <taxon>Glomeromycetes</taxon>
        <taxon>Glomerales</taxon>
        <taxon>Glomeraceae</taxon>
        <taxon>Funneliformis</taxon>
    </lineage>
</organism>
<name>A0A9N9GN16_FUNMO</name>
<evidence type="ECO:0000259" key="2">
    <source>
        <dbReference type="Pfam" id="PF01764"/>
    </source>
</evidence>
<evidence type="ECO:0000256" key="1">
    <source>
        <dbReference type="SAM" id="Phobius"/>
    </source>
</evidence>
<keyword evidence="1" id="KW-1133">Transmembrane helix</keyword>
<gene>
    <name evidence="3" type="ORF">FMOSSE_LOCUS9962</name>
</gene>
<feature type="domain" description="Fungal lipase-type" evidence="2">
    <location>
        <begin position="173"/>
        <end position="341"/>
    </location>
</feature>
<dbReference type="Proteomes" id="UP000789375">
    <property type="component" value="Unassembled WGS sequence"/>
</dbReference>
<dbReference type="InterPro" id="IPR029058">
    <property type="entry name" value="AB_hydrolase_fold"/>
</dbReference>
<feature type="transmembrane region" description="Helical" evidence="1">
    <location>
        <begin position="6"/>
        <end position="26"/>
    </location>
</feature>
<dbReference type="AlphaFoldDB" id="A0A9N9GN16"/>
<dbReference type="InterPro" id="IPR051218">
    <property type="entry name" value="Sec_MonoDiacylglyc_Lipase"/>
</dbReference>
<dbReference type="Pfam" id="PF01764">
    <property type="entry name" value="Lipase_3"/>
    <property type="match status" value="1"/>
</dbReference>
<dbReference type="Gene3D" id="3.40.50.1820">
    <property type="entry name" value="alpha/beta hydrolase"/>
    <property type="match status" value="1"/>
</dbReference>
<protein>
    <submittedName>
        <fullName evidence="3">12159_t:CDS:1</fullName>
    </submittedName>
</protein>
<sequence length="458" mass="52883">YIVYPLFAFFLIFLDIILRIVTFLGIDTSTKSVGEWNGLTKTKLDDIVRRGTVILGKPFISYVDENNGDGNLFKQIRNLKIDMVETLLLLASILYERREENVNEAIKKIKGFENKAIIQEDILYIRDQLLISEEPIRNQVKKWGIKFTSITELNSLGGPYAGMFWSTEGNFIVIGFKGTTPAYFSEWLADFMIQKIDARAYLYGQVHEGFYTSLFPEDDYAASKLYRRSPSLRLIEAIRGKAAEIKNYNKTINKTNPISLWITGHSLGGGLATLFYTHLLKNPKIVGEDCIIRDGVTFAAPNVGDKDFAAYFSSQSNGSFEPTSTLWRVVAENDIVPHISPSYIHPRLSRFFKSIDVLNYFHIGEEIKFHFDGSLPTSTRPIFETENYFYYEKRSKLTNINLTKVDQIVVDSDKFLYPYEKYIPSFFRNHFTHRYFVSLEKARHHFEALENYINDNCK</sequence>
<dbReference type="InterPro" id="IPR002921">
    <property type="entry name" value="Fungal_lipase-type"/>
</dbReference>
<keyword evidence="4" id="KW-1185">Reference proteome</keyword>
<evidence type="ECO:0000313" key="4">
    <source>
        <dbReference type="Proteomes" id="UP000789375"/>
    </source>
</evidence>
<dbReference type="PANTHER" id="PTHR45856">
    <property type="entry name" value="ALPHA/BETA-HYDROLASES SUPERFAMILY PROTEIN"/>
    <property type="match status" value="1"/>
</dbReference>
<evidence type="ECO:0000313" key="3">
    <source>
        <dbReference type="EMBL" id="CAG8620595.1"/>
    </source>
</evidence>
<dbReference type="GO" id="GO:0006629">
    <property type="term" value="P:lipid metabolic process"/>
    <property type="evidence" value="ECO:0007669"/>
    <property type="project" value="InterPro"/>
</dbReference>
<dbReference type="PANTHER" id="PTHR45856:SF24">
    <property type="entry name" value="FUNGAL LIPASE-LIKE DOMAIN-CONTAINING PROTEIN"/>
    <property type="match status" value="1"/>
</dbReference>
<accession>A0A9N9GN16</accession>
<reference evidence="3" key="1">
    <citation type="submission" date="2021-06" db="EMBL/GenBank/DDBJ databases">
        <authorList>
            <person name="Kallberg Y."/>
            <person name="Tangrot J."/>
            <person name="Rosling A."/>
        </authorList>
    </citation>
    <scope>NUCLEOTIDE SEQUENCE</scope>
    <source>
        <strain evidence="3">87-6 pot B 2015</strain>
    </source>
</reference>
<feature type="non-terminal residue" evidence="3">
    <location>
        <position position="1"/>
    </location>
</feature>
<proteinExistence type="predicted"/>
<dbReference type="CDD" id="cd00519">
    <property type="entry name" value="Lipase_3"/>
    <property type="match status" value="1"/>
</dbReference>
<dbReference type="SUPFAM" id="SSF53474">
    <property type="entry name" value="alpha/beta-Hydrolases"/>
    <property type="match status" value="1"/>
</dbReference>
<comment type="caution">
    <text evidence="3">The sequence shown here is derived from an EMBL/GenBank/DDBJ whole genome shotgun (WGS) entry which is preliminary data.</text>
</comment>
<dbReference type="EMBL" id="CAJVPP010003095">
    <property type="protein sequence ID" value="CAG8620595.1"/>
    <property type="molecule type" value="Genomic_DNA"/>
</dbReference>
<keyword evidence="1" id="KW-0472">Membrane</keyword>
<keyword evidence="1" id="KW-0812">Transmembrane</keyword>